<dbReference type="Proteomes" id="UP000197138">
    <property type="component" value="Unassembled WGS sequence"/>
</dbReference>
<dbReference type="AlphaFoldDB" id="A0A218XQW1"/>
<reference evidence="3" key="1">
    <citation type="journal article" date="2017" name="Plant J.">
        <title>The pomegranate (Punica granatum L.) genome and the genomics of punicalagin biosynthesis.</title>
        <authorList>
            <person name="Qin G."/>
            <person name="Xu C."/>
            <person name="Ming R."/>
            <person name="Tang H."/>
            <person name="Guyot R."/>
            <person name="Kramer E.M."/>
            <person name="Hu Y."/>
            <person name="Yi X."/>
            <person name="Qi Y."/>
            <person name="Xu X."/>
            <person name="Gao Z."/>
            <person name="Pan H."/>
            <person name="Jian J."/>
            <person name="Tian Y."/>
            <person name="Yue Z."/>
            <person name="Xu Y."/>
        </authorList>
    </citation>
    <scope>NUCLEOTIDE SEQUENCE [LARGE SCALE GENOMIC DNA]</scope>
    <source>
        <strain evidence="3">cv. Dabenzi</strain>
    </source>
</reference>
<sequence length="117" mass="12508">MRENGKFALVLGNFEIGRIRNRRRKIAKSSPIPTVLISVRPRSTTAKRRRCPEPSSASIPAPTAASRGDTAARSVVATVLGDPDRPSANGPRPISFASQAQPKSIRPNTPSPAQLLS</sequence>
<protein>
    <submittedName>
        <fullName evidence="2">Uncharacterized protein</fullName>
    </submittedName>
</protein>
<gene>
    <name evidence="2" type="ORF">CDL15_Pgr017641</name>
</gene>
<feature type="compositionally biased region" description="Polar residues" evidence="1">
    <location>
        <begin position="96"/>
        <end position="117"/>
    </location>
</feature>
<evidence type="ECO:0000313" key="2">
    <source>
        <dbReference type="EMBL" id="OWM87056.1"/>
    </source>
</evidence>
<evidence type="ECO:0000256" key="1">
    <source>
        <dbReference type="SAM" id="MobiDB-lite"/>
    </source>
</evidence>
<accession>A0A218XQW1</accession>
<evidence type="ECO:0000313" key="3">
    <source>
        <dbReference type="Proteomes" id="UP000197138"/>
    </source>
</evidence>
<proteinExistence type="predicted"/>
<comment type="caution">
    <text evidence="2">The sequence shown here is derived from an EMBL/GenBank/DDBJ whole genome shotgun (WGS) entry which is preliminary data.</text>
</comment>
<organism evidence="2 3">
    <name type="scientific">Punica granatum</name>
    <name type="common">Pomegranate</name>
    <dbReference type="NCBI Taxonomy" id="22663"/>
    <lineage>
        <taxon>Eukaryota</taxon>
        <taxon>Viridiplantae</taxon>
        <taxon>Streptophyta</taxon>
        <taxon>Embryophyta</taxon>
        <taxon>Tracheophyta</taxon>
        <taxon>Spermatophyta</taxon>
        <taxon>Magnoliopsida</taxon>
        <taxon>eudicotyledons</taxon>
        <taxon>Gunneridae</taxon>
        <taxon>Pentapetalae</taxon>
        <taxon>rosids</taxon>
        <taxon>malvids</taxon>
        <taxon>Myrtales</taxon>
        <taxon>Lythraceae</taxon>
        <taxon>Punica</taxon>
    </lineage>
</organism>
<dbReference type="EMBL" id="MTKT01000931">
    <property type="protein sequence ID" value="OWM87056.1"/>
    <property type="molecule type" value="Genomic_DNA"/>
</dbReference>
<feature type="region of interest" description="Disordered" evidence="1">
    <location>
        <begin position="38"/>
        <end position="117"/>
    </location>
</feature>
<feature type="compositionally biased region" description="Low complexity" evidence="1">
    <location>
        <begin position="53"/>
        <end position="66"/>
    </location>
</feature>
<name>A0A218XQW1_PUNGR</name>